<evidence type="ECO:0000256" key="2">
    <source>
        <dbReference type="SAM" id="Phobius"/>
    </source>
</evidence>
<feature type="domain" description="Bulb-type lectin" evidence="4">
    <location>
        <begin position="106"/>
        <end position="247"/>
    </location>
</feature>
<dbReference type="InterPro" id="IPR003961">
    <property type="entry name" value="FN3_dom"/>
</dbReference>
<sequence length="641" mass="70243">MFRMNKMLALLFLSIMVLSILVIFSNNIVGSVGEEMGPYWFKDYHARIFNYLYTYYHTSSIAFAPNGDIVIVGDTDGFGAGEIDSWVMRVNKCGEIIWYKSYGGARDDIVSSVAIAPNGDIIVAGWTGSFMEDGDWDLWVLRLDGDGNIVWEKDYGGSVDDGYTKVSLAIDSSGDIIVATSTLQSDSYGYMWNNMWLLRLDGNGNVMWEKTYGVESDEDYAYAVGIAPNGDIIVGGETRGFYRVGDTYVSGAWVLRLDPNGDVIWQKVYQGPQALEKISGLLVMPSGDILVSGSRGSLSEEMYGWIAYLDGEGNVKWSKTYIRSIEEGGSIDELVLAPNGDIIGRDIYVIDVSQNGSLKWAKWMIDGPMVGPVISQNGIAAVAGIEANGLAIGRFNISDVTEYSGWHNPDDPGWDGWGSIKLNVYDAETIIASSNIVPDTLSSSARSIDVEVHDAEDNITSNTIWYITFLSEPQNLKATAGNNNITLTWDPPIDDGGCRIVEYRIYRGTNNNNLEYYASVNGSTTTFIDKNIVYSQTYYYKVSAVNNIVEGPKSNTASATPTSSTTSKTKTTTPTTTTSTTTTSTNPSYTQTTTFQTSSETSNTPNKNTSQNNEESPYGIAMIITAIIIIPILAYILTRLK</sequence>
<dbReference type="InterPro" id="IPR013783">
    <property type="entry name" value="Ig-like_fold"/>
</dbReference>
<dbReference type="EMBL" id="CP000575">
    <property type="protein sequence ID" value="ABN69696.1"/>
    <property type="molecule type" value="Genomic_DNA"/>
</dbReference>
<keyword evidence="2" id="KW-1133">Transmembrane helix</keyword>
<organism evidence="5 6">
    <name type="scientific">Staphylothermus marinus (strain ATCC 43588 / DSM 3639 / JCM 9404 / F1)</name>
    <dbReference type="NCBI Taxonomy" id="399550"/>
    <lineage>
        <taxon>Archaea</taxon>
        <taxon>Thermoproteota</taxon>
        <taxon>Thermoprotei</taxon>
        <taxon>Desulfurococcales</taxon>
        <taxon>Desulfurococcaceae</taxon>
        <taxon>Staphylothermus</taxon>
    </lineage>
</organism>
<dbReference type="Proteomes" id="UP000000254">
    <property type="component" value="Chromosome"/>
</dbReference>
<protein>
    <submittedName>
        <fullName evidence="5">Fibronectin, type III domain protein</fullName>
    </submittedName>
</protein>
<gene>
    <name evidence="5" type="ordered locus">Smar_0589</name>
</gene>
<feature type="region of interest" description="Disordered" evidence="1">
    <location>
        <begin position="551"/>
        <end position="614"/>
    </location>
</feature>
<dbReference type="SUPFAM" id="SSF50998">
    <property type="entry name" value="Quinoprotein alcohol dehydrogenase-like"/>
    <property type="match status" value="1"/>
</dbReference>
<dbReference type="SMART" id="SM00060">
    <property type="entry name" value="FN3"/>
    <property type="match status" value="1"/>
</dbReference>
<keyword evidence="2" id="KW-0812">Transmembrane</keyword>
<feature type="transmembrane region" description="Helical" evidence="2">
    <location>
        <begin position="618"/>
        <end position="637"/>
    </location>
</feature>
<dbReference type="KEGG" id="smr:Smar_0589"/>
<evidence type="ECO:0000259" key="4">
    <source>
        <dbReference type="PROSITE" id="PS50927"/>
    </source>
</evidence>
<dbReference type="CDD" id="cd00063">
    <property type="entry name" value="FN3"/>
    <property type="match status" value="1"/>
</dbReference>
<dbReference type="PANTHER" id="PTHR42754:SF1">
    <property type="entry name" value="LIPOPROTEIN"/>
    <property type="match status" value="1"/>
</dbReference>
<dbReference type="HOGENOM" id="CLU_424924_0_0_2"/>
<reference evidence="6" key="1">
    <citation type="journal article" date="2009" name="BMC Genomics">
        <title>The complete genome sequence of Staphylothermus marinus reveals differences in sulfur metabolism among heterotrophic Crenarchaeota.</title>
        <authorList>
            <person name="Anderson I.J."/>
            <person name="Dharmarajan L."/>
            <person name="Rodriguez J."/>
            <person name="Hooper S."/>
            <person name="Porat I."/>
            <person name="Ulrich L.E."/>
            <person name="Elkins J.G."/>
            <person name="Mavromatis K."/>
            <person name="Sun H."/>
            <person name="Land M."/>
            <person name="Lapidus A."/>
            <person name="Lucas S."/>
            <person name="Barry K."/>
            <person name="Huber H."/>
            <person name="Zhulin I.B."/>
            <person name="Whitman W.B."/>
            <person name="Mukhopadhyay B."/>
            <person name="Woese C."/>
            <person name="Bristow J."/>
            <person name="Kyrpides N."/>
        </authorList>
    </citation>
    <scope>NUCLEOTIDE SEQUENCE [LARGE SCALE GENOMIC DNA]</scope>
    <source>
        <strain evidence="6">ATCC 43588 / DSM 3639 / JCM 9404 / F1</strain>
    </source>
</reference>
<evidence type="ECO:0000256" key="1">
    <source>
        <dbReference type="SAM" id="MobiDB-lite"/>
    </source>
</evidence>
<dbReference type="InterPro" id="IPR011047">
    <property type="entry name" value="Quinoprotein_ADH-like_sf"/>
</dbReference>
<name>A3DM36_STAMF</name>
<evidence type="ECO:0000259" key="3">
    <source>
        <dbReference type="PROSITE" id="PS50853"/>
    </source>
</evidence>
<feature type="compositionally biased region" description="Polar residues" evidence="1">
    <location>
        <begin position="605"/>
        <end position="614"/>
    </location>
</feature>
<dbReference type="AlphaFoldDB" id="A3DM36"/>
<feature type="domain" description="Fibronectin type-III" evidence="3">
    <location>
        <begin position="472"/>
        <end position="565"/>
    </location>
</feature>
<dbReference type="PROSITE" id="PS50853">
    <property type="entry name" value="FN3"/>
    <property type="match status" value="1"/>
</dbReference>
<dbReference type="PANTHER" id="PTHR42754">
    <property type="entry name" value="ENDOGLUCANASE"/>
    <property type="match status" value="1"/>
</dbReference>
<dbReference type="eggNOG" id="arCOG02559">
    <property type="taxonomic scope" value="Archaea"/>
</dbReference>
<dbReference type="Gene3D" id="2.80.10.50">
    <property type="match status" value="1"/>
</dbReference>
<dbReference type="Gene3D" id="2.60.40.10">
    <property type="entry name" value="Immunoglobulins"/>
    <property type="match status" value="1"/>
</dbReference>
<evidence type="ECO:0000313" key="6">
    <source>
        <dbReference type="Proteomes" id="UP000000254"/>
    </source>
</evidence>
<feature type="compositionally biased region" description="Low complexity" evidence="1">
    <location>
        <begin position="553"/>
        <end position="604"/>
    </location>
</feature>
<proteinExistence type="predicted"/>
<reference evidence="5 6" key="2">
    <citation type="journal article" date="2009" name="Stand. Genomic Sci.">
        <title>Complete genome sequence of Staphylothermus marinus Stetter and Fiala 1986 type strain F1.</title>
        <authorList>
            <person name="Anderson I.J."/>
            <person name="Sun H."/>
            <person name="Lapidus A."/>
            <person name="Copeland A."/>
            <person name="Glavina Del Rio T."/>
            <person name="Tice H."/>
            <person name="Dalin E."/>
            <person name="Lucas S."/>
            <person name="Barry K."/>
            <person name="Land M."/>
            <person name="Richardson P."/>
            <person name="Huber H."/>
            <person name="Kyrpides N.C."/>
        </authorList>
    </citation>
    <scope>NUCLEOTIDE SEQUENCE [LARGE SCALE GENOMIC DNA]</scope>
    <source>
        <strain evidence="6">ATCC 43588 / DSM 3639 / JCM 9404 / F1</strain>
    </source>
</reference>
<dbReference type="eggNOG" id="arCOG05978">
    <property type="taxonomic scope" value="Archaea"/>
</dbReference>
<accession>A3DM36</accession>
<keyword evidence="6" id="KW-1185">Reference proteome</keyword>
<dbReference type="InterPro" id="IPR036116">
    <property type="entry name" value="FN3_sf"/>
</dbReference>
<evidence type="ECO:0000313" key="5">
    <source>
        <dbReference type="EMBL" id="ABN69696.1"/>
    </source>
</evidence>
<dbReference type="InterPro" id="IPR001480">
    <property type="entry name" value="Bulb-type_lectin_dom"/>
</dbReference>
<dbReference type="SUPFAM" id="SSF49265">
    <property type="entry name" value="Fibronectin type III"/>
    <property type="match status" value="1"/>
</dbReference>
<keyword evidence="2" id="KW-0472">Membrane</keyword>
<dbReference type="PROSITE" id="PS50927">
    <property type="entry name" value="BULB_LECTIN"/>
    <property type="match status" value="1"/>
</dbReference>